<evidence type="ECO:0000256" key="9">
    <source>
        <dbReference type="SAM" id="SignalP"/>
    </source>
</evidence>
<evidence type="ECO:0000256" key="3">
    <source>
        <dbReference type="ARBA" id="ARBA00022475"/>
    </source>
</evidence>
<name>A0A8C4R2W3_EPTBU</name>
<feature type="transmembrane region" description="Helical" evidence="8">
    <location>
        <begin position="160"/>
        <end position="179"/>
    </location>
</feature>
<feature type="transmembrane region" description="Helical" evidence="8">
    <location>
        <begin position="117"/>
        <end position="140"/>
    </location>
</feature>
<dbReference type="OMA" id="GMACIRI"/>
<evidence type="ECO:0000256" key="8">
    <source>
        <dbReference type="RuleBase" id="RU060637"/>
    </source>
</evidence>
<dbReference type="InterPro" id="IPR017974">
    <property type="entry name" value="Claudin_CS"/>
</dbReference>
<comment type="caution">
    <text evidence="8">Lacks conserved residue(s) required for the propagation of feature annotation.</text>
</comment>
<sequence length="205" mass="22518">MANTGCQVFAFVLCFIALVGYSVCIGSNQWKITNRGKAVVVATVLYQGLWKSCAGDTLGSQQCRSYYTVLQLPPYMRASQAMMIIGMILALMGILLSLFGMKCSRIGDDDPAIKGRIIAVGGIMNILASFSVITVISYFAWQVTVDFYNPAVKIKYDYGLALYVGWGACVLSLLGGKSFEEHLPPPQSPPAYINWSDNLIFPWLR</sequence>
<dbReference type="PANTHER" id="PTHR12002">
    <property type="entry name" value="CLAUDIN"/>
    <property type="match status" value="1"/>
</dbReference>
<keyword evidence="3 8" id="KW-1003">Cell membrane</keyword>
<feature type="chain" id="PRO_5034306244" description="Claudin" evidence="9">
    <location>
        <begin position="25"/>
        <end position="205"/>
    </location>
</feature>
<comment type="subcellular location">
    <subcellularLocation>
        <location evidence="8">Cell junction</location>
        <location evidence="8">Tight junction</location>
    </subcellularLocation>
    <subcellularLocation>
        <location evidence="8">Cell membrane</location>
        <topology evidence="8">Multi-pass membrane protein</topology>
    </subcellularLocation>
</comment>
<reference evidence="10" key="1">
    <citation type="submission" date="2025-08" db="UniProtKB">
        <authorList>
            <consortium name="Ensembl"/>
        </authorList>
    </citation>
    <scope>IDENTIFICATION</scope>
</reference>
<keyword evidence="11" id="KW-1185">Reference proteome</keyword>
<keyword evidence="9" id="KW-0732">Signal</keyword>
<feature type="signal peptide" evidence="9">
    <location>
        <begin position="1"/>
        <end position="24"/>
    </location>
</feature>
<keyword evidence="7 8" id="KW-0472">Membrane</keyword>
<evidence type="ECO:0000313" key="10">
    <source>
        <dbReference type="Ensembl" id="ENSEBUP00000024470.1"/>
    </source>
</evidence>
<evidence type="ECO:0000313" key="11">
    <source>
        <dbReference type="Proteomes" id="UP000694388"/>
    </source>
</evidence>
<dbReference type="InterPro" id="IPR004031">
    <property type="entry name" value="PMP22/EMP/MP20/Claudin"/>
</dbReference>
<keyword evidence="5 8" id="KW-0965">Cell junction</keyword>
<dbReference type="GO" id="GO:0005923">
    <property type="term" value="C:bicellular tight junction"/>
    <property type="evidence" value="ECO:0007669"/>
    <property type="project" value="UniProtKB-SubCell"/>
</dbReference>
<dbReference type="Ensembl" id="ENSEBUT00000025046.1">
    <property type="protein sequence ID" value="ENSEBUP00000024470.1"/>
    <property type="gene ID" value="ENSEBUG00000015091.1"/>
</dbReference>
<keyword evidence="6 8" id="KW-1133">Transmembrane helix</keyword>
<dbReference type="InterPro" id="IPR006187">
    <property type="entry name" value="Claudin"/>
</dbReference>
<proteinExistence type="inferred from homology"/>
<evidence type="ECO:0000256" key="4">
    <source>
        <dbReference type="ARBA" id="ARBA00022692"/>
    </source>
</evidence>
<keyword evidence="4 8" id="KW-0812">Transmembrane</keyword>
<evidence type="ECO:0000256" key="2">
    <source>
        <dbReference type="ARBA" id="ARBA00022427"/>
    </source>
</evidence>
<comment type="function">
    <text evidence="8">Claudins function as major constituents of the tight junction complexes that regulate the permeability of epithelia.</text>
</comment>
<keyword evidence="2 8" id="KW-0796">Tight junction</keyword>
<dbReference type="PROSITE" id="PS01346">
    <property type="entry name" value="CLAUDIN"/>
    <property type="match status" value="1"/>
</dbReference>
<dbReference type="AlphaFoldDB" id="A0A8C4R2W3"/>
<protein>
    <recommendedName>
        <fullName evidence="8">Claudin</fullName>
    </recommendedName>
</protein>
<reference evidence="10" key="2">
    <citation type="submission" date="2025-09" db="UniProtKB">
        <authorList>
            <consortium name="Ensembl"/>
        </authorList>
    </citation>
    <scope>IDENTIFICATION</scope>
</reference>
<dbReference type="Proteomes" id="UP000694388">
    <property type="component" value="Unplaced"/>
</dbReference>
<accession>A0A8C4R2W3</accession>
<evidence type="ECO:0000256" key="6">
    <source>
        <dbReference type="ARBA" id="ARBA00022989"/>
    </source>
</evidence>
<feature type="transmembrane region" description="Helical" evidence="8">
    <location>
        <begin position="81"/>
        <end position="101"/>
    </location>
</feature>
<dbReference type="Gene3D" id="1.20.140.150">
    <property type="match status" value="1"/>
</dbReference>
<evidence type="ECO:0000256" key="5">
    <source>
        <dbReference type="ARBA" id="ARBA00022949"/>
    </source>
</evidence>
<organism evidence="10 11">
    <name type="scientific">Eptatretus burgeri</name>
    <name type="common">Inshore hagfish</name>
    <dbReference type="NCBI Taxonomy" id="7764"/>
    <lineage>
        <taxon>Eukaryota</taxon>
        <taxon>Metazoa</taxon>
        <taxon>Chordata</taxon>
        <taxon>Craniata</taxon>
        <taxon>Vertebrata</taxon>
        <taxon>Cyclostomata</taxon>
        <taxon>Myxini</taxon>
        <taxon>Myxiniformes</taxon>
        <taxon>Myxinidae</taxon>
        <taxon>Eptatretinae</taxon>
        <taxon>Eptatretus</taxon>
    </lineage>
</organism>
<dbReference type="PRINTS" id="PR01077">
    <property type="entry name" value="CLAUDIN"/>
</dbReference>
<dbReference type="GO" id="GO:0005886">
    <property type="term" value="C:plasma membrane"/>
    <property type="evidence" value="ECO:0007669"/>
    <property type="project" value="UniProtKB-SubCell"/>
</dbReference>
<evidence type="ECO:0000256" key="1">
    <source>
        <dbReference type="ARBA" id="ARBA00008295"/>
    </source>
</evidence>
<dbReference type="GO" id="GO:0005198">
    <property type="term" value="F:structural molecule activity"/>
    <property type="evidence" value="ECO:0007669"/>
    <property type="project" value="InterPro"/>
</dbReference>
<dbReference type="Pfam" id="PF00822">
    <property type="entry name" value="PMP22_Claudin"/>
    <property type="match status" value="1"/>
</dbReference>
<comment type="similarity">
    <text evidence="1 8">Belongs to the claudin family.</text>
</comment>
<dbReference type="GeneTree" id="ENSGT00940000157650"/>
<evidence type="ECO:0000256" key="7">
    <source>
        <dbReference type="ARBA" id="ARBA00023136"/>
    </source>
</evidence>